<dbReference type="PROSITE" id="PS51725">
    <property type="entry name" value="ABM"/>
    <property type="match status" value="1"/>
</dbReference>
<keyword evidence="3" id="KW-0503">Monooxygenase</keyword>
<dbReference type="InterPro" id="IPR011008">
    <property type="entry name" value="Dimeric_a/b-barrel"/>
</dbReference>
<evidence type="ECO:0000313" key="3">
    <source>
        <dbReference type="EMBL" id="MCB2411031.1"/>
    </source>
</evidence>
<keyword evidence="1" id="KW-0812">Transmembrane</keyword>
<dbReference type="InterPro" id="IPR038762">
    <property type="entry name" value="ABM_predict"/>
</dbReference>
<dbReference type="EMBL" id="JAJADR010000014">
    <property type="protein sequence ID" value="MCB2411031.1"/>
    <property type="molecule type" value="Genomic_DNA"/>
</dbReference>
<gene>
    <name evidence="3" type="ORF">LGH74_23795</name>
</gene>
<feature type="transmembrane region" description="Helical" evidence="1">
    <location>
        <begin position="158"/>
        <end position="178"/>
    </location>
</feature>
<dbReference type="Pfam" id="PF03992">
    <property type="entry name" value="ABM"/>
    <property type="match status" value="1"/>
</dbReference>
<dbReference type="SUPFAM" id="SSF54909">
    <property type="entry name" value="Dimeric alpha+beta barrel"/>
    <property type="match status" value="1"/>
</dbReference>
<keyword evidence="3" id="KW-0560">Oxidoreductase</keyword>
<keyword evidence="4" id="KW-1185">Reference proteome</keyword>
<dbReference type="Proteomes" id="UP001165296">
    <property type="component" value="Unassembled WGS sequence"/>
</dbReference>
<dbReference type="PANTHER" id="PTHR40057">
    <property type="entry name" value="SLR1162 PROTEIN"/>
    <property type="match status" value="1"/>
</dbReference>
<proteinExistence type="predicted"/>
<comment type="caution">
    <text evidence="3">The sequence shown here is derived from an EMBL/GenBank/DDBJ whole genome shotgun (WGS) entry which is preliminary data.</text>
</comment>
<dbReference type="RefSeq" id="WP_226180497.1">
    <property type="nucleotide sequence ID" value="NZ_JAJADR010000014.1"/>
</dbReference>
<keyword evidence="1" id="KW-0472">Membrane</keyword>
<sequence length="187" mass="21399">MNDTNPPKSESVALLIRHKVKKGELVRYEQWLDEIVAIAAKREGHEGAQIIRPLDEENEYLIIIRFTSAEAAAKWTKSAERMHLLSKIADALDIPERPEIHPGVDFWFAPPPGQRTPKGWKQWLVTTSVIWPVSTLVQFLFIPLFTNFPMLNAWGVRQGIVTMAVVALVVFLIMPRYVRALAGWLYR</sequence>
<accession>A0ABS8AYZ5</accession>
<feature type="transmembrane region" description="Helical" evidence="1">
    <location>
        <begin position="123"/>
        <end position="146"/>
    </location>
</feature>
<evidence type="ECO:0000313" key="4">
    <source>
        <dbReference type="Proteomes" id="UP001165296"/>
    </source>
</evidence>
<dbReference type="InterPro" id="IPR007138">
    <property type="entry name" value="ABM_dom"/>
</dbReference>
<protein>
    <submittedName>
        <fullName evidence="3">Antibiotic biosynthesis monooxygenase</fullName>
    </submittedName>
</protein>
<name>A0ABS8AYZ5_9BACT</name>
<reference evidence="3" key="1">
    <citation type="submission" date="2021-10" db="EMBL/GenBank/DDBJ databases">
        <authorList>
            <person name="Dean J.D."/>
            <person name="Kim M.K."/>
            <person name="Newey C.N."/>
            <person name="Stoker T.S."/>
            <person name="Thompson D.W."/>
            <person name="Grose J.H."/>
        </authorList>
    </citation>
    <scope>NUCLEOTIDE SEQUENCE</scope>
    <source>
        <strain evidence="3">BT178</strain>
    </source>
</reference>
<organism evidence="3 4">
    <name type="scientific">Hymenobacter lucidus</name>
    <dbReference type="NCBI Taxonomy" id="2880930"/>
    <lineage>
        <taxon>Bacteria</taxon>
        <taxon>Pseudomonadati</taxon>
        <taxon>Bacteroidota</taxon>
        <taxon>Cytophagia</taxon>
        <taxon>Cytophagales</taxon>
        <taxon>Hymenobacteraceae</taxon>
        <taxon>Hymenobacter</taxon>
    </lineage>
</organism>
<keyword evidence="1" id="KW-1133">Transmembrane helix</keyword>
<dbReference type="Gene3D" id="3.30.70.100">
    <property type="match status" value="1"/>
</dbReference>
<evidence type="ECO:0000259" key="2">
    <source>
        <dbReference type="PROSITE" id="PS51725"/>
    </source>
</evidence>
<feature type="domain" description="ABM" evidence="2">
    <location>
        <begin position="12"/>
        <end position="100"/>
    </location>
</feature>
<dbReference type="GO" id="GO:0004497">
    <property type="term" value="F:monooxygenase activity"/>
    <property type="evidence" value="ECO:0007669"/>
    <property type="project" value="UniProtKB-KW"/>
</dbReference>
<evidence type="ECO:0000256" key="1">
    <source>
        <dbReference type="SAM" id="Phobius"/>
    </source>
</evidence>
<dbReference type="PANTHER" id="PTHR40057:SF1">
    <property type="entry name" value="SLR1162 PROTEIN"/>
    <property type="match status" value="1"/>
</dbReference>